<dbReference type="SUPFAM" id="SSF143422">
    <property type="entry name" value="Transposase IS200-like"/>
    <property type="match status" value="1"/>
</dbReference>
<dbReference type="GO" id="GO:0004803">
    <property type="term" value="F:transposase activity"/>
    <property type="evidence" value="ECO:0007669"/>
    <property type="project" value="InterPro"/>
</dbReference>
<dbReference type="PANTHER" id="PTHR36966:SF1">
    <property type="entry name" value="REP-ASSOCIATED TYROSINE TRANSPOSASE"/>
    <property type="match status" value="1"/>
</dbReference>
<proteinExistence type="predicted"/>
<dbReference type="AlphaFoldDB" id="A0A2I2M8J5"/>
<dbReference type="InterPro" id="IPR036515">
    <property type="entry name" value="Transposase_17_sf"/>
</dbReference>
<dbReference type="SMART" id="SM01321">
    <property type="entry name" value="Y1_Tnp"/>
    <property type="match status" value="1"/>
</dbReference>
<dbReference type="Gene3D" id="3.30.70.1290">
    <property type="entry name" value="Transposase IS200-like"/>
    <property type="match status" value="1"/>
</dbReference>
<dbReference type="InterPro" id="IPR002686">
    <property type="entry name" value="Transposase_17"/>
</dbReference>
<dbReference type="GO" id="GO:0043565">
    <property type="term" value="F:sequence-specific DNA binding"/>
    <property type="evidence" value="ECO:0007669"/>
    <property type="project" value="TreeGrafter"/>
</dbReference>
<name>A0A2I2M8J5_9FLAO</name>
<reference evidence="2 3" key="1">
    <citation type="submission" date="2017-11" db="EMBL/GenBank/DDBJ databases">
        <authorList>
            <person name="Duchaud E."/>
        </authorList>
    </citation>
    <scope>NUCLEOTIDE SEQUENCE [LARGE SCALE GENOMIC DNA]</scope>
    <source>
        <strain evidence="2 3">TNO010</strain>
    </source>
</reference>
<dbReference type="RefSeq" id="WP_172505367.1">
    <property type="nucleotide sequence ID" value="NZ_JAJHTN010000001.1"/>
</dbReference>
<dbReference type="InterPro" id="IPR052715">
    <property type="entry name" value="RAYT_transposase"/>
</dbReference>
<organism evidence="2 3">
    <name type="scientific">Tenacibaculum finnmarkense genomovar ulcerans</name>
    <dbReference type="NCBI Taxonomy" id="2781388"/>
    <lineage>
        <taxon>Bacteria</taxon>
        <taxon>Pseudomonadati</taxon>
        <taxon>Bacteroidota</taxon>
        <taxon>Flavobacteriia</taxon>
        <taxon>Flavobacteriales</taxon>
        <taxon>Flavobacteriaceae</taxon>
        <taxon>Tenacibaculum</taxon>
        <taxon>Tenacibaculum finnmarkense</taxon>
    </lineage>
</organism>
<dbReference type="GO" id="GO:0006313">
    <property type="term" value="P:DNA transposition"/>
    <property type="evidence" value="ECO:0007669"/>
    <property type="project" value="InterPro"/>
</dbReference>
<dbReference type="GeneID" id="86817726"/>
<protein>
    <recommendedName>
        <fullName evidence="1">Transposase IS200-like domain-containing protein</fullName>
    </recommendedName>
</protein>
<sequence>MTKFKGKYRIESNRLKGWDYGSNAIYFVTICCKNKECFFGDIINEKMILSEIGKIVETQWIKTFEMRPDMNLQTGEYIVMPNHFHAIITIGENIYNTTNKRIANPSNKFGSQSKNLASIIRGFKTGVTVNARKTTVNFSWQPNYYDHIIRNNKAYHNISDYIINNPSKWNEDTFHQTK</sequence>
<feature type="domain" description="Transposase IS200-like" evidence="1">
    <location>
        <begin position="21"/>
        <end position="165"/>
    </location>
</feature>
<evidence type="ECO:0000313" key="2">
    <source>
        <dbReference type="EMBL" id="SOU88848.1"/>
    </source>
</evidence>
<dbReference type="PANTHER" id="PTHR36966">
    <property type="entry name" value="REP-ASSOCIATED TYROSINE TRANSPOSASE"/>
    <property type="match status" value="1"/>
</dbReference>
<dbReference type="Proteomes" id="UP000490060">
    <property type="component" value="Unassembled WGS sequence"/>
</dbReference>
<accession>A0A2I2M8J5</accession>
<evidence type="ECO:0000259" key="1">
    <source>
        <dbReference type="SMART" id="SM01321"/>
    </source>
</evidence>
<evidence type="ECO:0000313" key="3">
    <source>
        <dbReference type="Proteomes" id="UP000490060"/>
    </source>
</evidence>
<gene>
    <name evidence="2" type="ORF">TNO010_220291</name>
</gene>
<dbReference type="EMBL" id="OENE01000015">
    <property type="protein sequence ID" value="SOU88848.1"/>
    <property type="molecule type" value="Genomic_DNA"/>
</dbReference>